<evidence type="ECO:0000256" key="1">
    <source>
        <dbReference type="ARBA" id="ARBA00004651"/>
    </source>
</evidence>
<dbReference type="PANTHER" id="PTHR22777:SF32">
    <property type="entry name" value="UPF0053 INNER MEMBRANE PROTEIN YFJD"/>
    <property type="match status" value="1"/>
</dbReference>
<feature type="transmembrane region" description="Helical" evidence="11">
    <location>
        <begin position="61"/>
        <end position="85"/>
    </location>
</feature>
<dbReference type="AlphaFoldDB" id="A0AAW8CRT4"/>
<evidence type="ECO:0000256" key="11">
    <source>
        <dbReference type="SAM" id="Phobius"/>
    </source>
</evidence>
<proteinExistence type="inferred from homology"/>
<sequence>METIPLSTLFITLVLLLFLSAFFSSSETALMSLNRYKMRNLVEKGHKAAIQTEKLLEKTDILLSLILICNNLVNIVASAIATMIGMRLSGDAGVAIATGLLTLVMLVFAEILPKTIAAIYPEKVGFTASYVLTPLKKILTPLIFLMNIIISSLMKLMRIKSGEKTGLSAEELRSVVLEAGKYIPTEHQDMLVSILDLEKATVDDVMVPRNDIDGINIDDDWKSIIRQLKGAAHGRIVIYKESIDDNVLGMLRVREVFRFMLEKNEFSKETLVRALDNTYFIPEGTPLTAQLINFKANKERIGLVVDEYGDIKGLITLEDILEEIIGEFTTSTSPTLEQEVKLQLDGSVIIEGSANLRDLNKLFKWNLPAEDIRTFNGLIMEHLENIPDEDTQFTFYNLKVTVLEVADNMVKQARVETLSKS</sequence>
<keyword evidence="3" id="KW-1003">Cell membrane</keyword>
<dbReference type="Proteomes" id="UP001230466">
    <property type="component" value="Unassembled WGS sequence"/>
</dbReference>
<organism evidence="14 15">
    <name type="scientific">Pasteurella atlantica</name>
    <dbReference type="NCBI Taxonomy" id="2827233"/>
    <lineage>
        <taxon>Bacteria</taxon>
        <taxon>Pseudomonadati</taxon>
        <taxon>Pseudomonadota</taxon>
        <taxon>Gammaproteobacteria</taxon>
        <taxon>Pasteurellales</taxon>
        <taxon>Pasteurellaceae</taxon>
        <taxon>Pasteurella</taxon>
    </lineage>
</organism>
<dbReference type="EMBL" id="JASAYJ010000018">
    <property type="protein sequence ID" value="MDP8187769.1"/>
    <property type="molecule type" value="Genomic_DNA"/>
</dbReference>
<evidence type="ECO:0000313" key="15">
    <source>
        <dbReference type="Proteomes" id="UP001230466"/>
    </source>
</evidence>
<evidence type="ECO:0000256" key="4">
    <source>
        <dbReference type="ARBA" id="ARBA00022692"/>
    </source>
</evidence>
<feature type="transmembrane region" description="Helical" evidence="11">
    <location>
        <begin position="138"/>
        <end position="157"/>
    </location>
</feature>
<dbReference type="GO" id="GO:0050660">
    <property type="term" value="F:flavin adenine dinucleotide binding"/>
    <property type="evidence" value="ECO:0007669"/>
    <property type="project" value="InterPro"/>
</dbReference>
<dbReference type="FunFam" id="3.30.465.10:FF:000010">
    <property type="entry name" value="DUF21 domain-containing protein"/>
    <property type="match status" value="1"/>
</dbReference>
<evidence type="ECO:0000313" key="14">
    <source>
        <dbReference type="EMBL" id="MDP8187769.1"/>
    </source>
</evidence>
<keyword evidence="8 10" id="KW-0472">Membrane</keyword>
<dbReference type="NCBIfam" id="NF008604">
    <property type="entry name" value="PRK11573.1"/>
    <property type="match status" value="1"/>
</dbReference>
<dbReference type="InterPro" id="IPR002550">
    <property type="entry name" value="CNNM"/>
</dbReference>
<feature type="domain" description="CNNM transmembrane" evidence="13">
    <location>
        <begin position="2"/>
        <end position="189"/>
    </location>
</feature>
<evidence type="ECO:0000256" key="3">
    <source>
        <dbReference type="ARBA" id="ARBA00022475"/>
    </source>
</evidence>
<dbReference type="InterPro" id="IPR000644">
    <property type="entry name" value="CBS_dom"/>
</dbReference>
<dbReference type="SUPFAM" id="SSF56176">
    <property type="entry name" value="FAD-binding/transporter-associated domain-like"/>
    <property type="match status" value="1"/>
</dbReference>
<accession>A0AAW8CRT4</accession>
<evidence type="ECO:0000256" key="2">
    <source>
        <dbReference type="ARBA" id="ARBA00006337"/>
    </source>
</evidence>
<dbReference type="Pfam" id="PF03471">
    <property type="entry name" value="CorC_HlyC"/>
    <property type="match status" value="1"/>
</dbReference>
<feature type="transmembrane region" description="Helical" evidence="11">
    <location>
        <begin position="92"/>
        <end position="112"/>
    </location>
</feature>
<gene>
    <name evidence="14" type="ORF">QJU78_08325</name>
</gene>
<keyword evidence="5" id="KW-0677">Repeat</keyword>
<evidence type="ECO:0000259" key="13">
    <source>
        <dbReference type="PROSITE" id="PS51846"/>
    </source>
</evidence>
<keyword evidence="7 9" id="KW-0129">CBS domain</keyword>
<evidence type="ECO:0000256" key="9">
    <source>
        <dbReference type="PROSITE-ProRule" id="PRU00703"/>
    </source>
</evidence>
<dbReference type="CDD" id="cd04590">
    <property type="entry name" value="CBS_pair_CorC_HlyC_assoc"/>
    <property type="match status" value="1"/>
</dbReference>
<dbReference type="RefSeq" id="WP_211598757.1">
    <property type="nucleotide sequence ID" value="NZ_JAGRQI010000017.1"/>
</dbReference>
<comment type="similarity">
    <text evidence="2">Belongs to the UPF0053 family.</text>
</comment>
<dbReference type="InterPro" id="IPR016169">
    <property type="entry name" value="FAD-bd_PCMH_sub2"/>
</dbReference>
<comment type="subcellular location">
    <subcellularLocation>
        <location evidence="1">Cell membrane</location>
        <topology evidence="1">Multi-pass membrane protein</topology>
    </subcellularLocation>
</comment>
<dbReference type="InterPro" id="IPR036318">
    <property type="entry name" value="FAD-bd_PCMH-like_sf"/>
</dbReference>
<evidence type="ECO:0000256" key="7">
    <source>
        <dbReference type="ARBA" id="ARBA00023122"/>
    </source>
</evidence>
<dbReference type="PROSITE" id="PS51846">
    <property type="entry name" value="CNNM"/>
    <property type="match status" value="1"/>
</dbReference>
<name>A0AAW8CRT4_9PAST</name>
<dbReference type="InterPro" id="IPR005170">
    <property type="entry name" value="Transptr-assoc_dom"/>
</dbReference>
<dbReference type="GO" id="GO:0005886">
    <property type="term" value="C:plasma membrane"/>
    <property type="evidence" value="ECO:0007669"/>
    <property type="project" value="UniProtKB-SubCell"/>
</dbReference>
<comment type="caution">
    <text evidence="14">The sequence shown here is derived from an EMBL/GenBank/DDBJ whole genome shotgun (WGS) entry which is preliminary data.</text>
</comment>
<keyword evidence="6 10" id="KW-1133">Transmembrane helix</keyword>
<protein>
    <submittedName>
        <fullName evidence="14">HlyC/CorC family transporter</fullName>
    </submittedName>
</protein>
<dbReference type="Pfam" id="PF01595">
    <property type="entry name" value="CNNM"/>
    <property type="match status" value="1"/>
</dbReference>
<evidence type="ECO:0000259" key="12">
    <source>
        <dbReference type="PROSITE" id="PS51371"/>
    </source>
</evidence>
<dbReference type="SUPFAM" id="SSF54631">
    <property type="entry name" value="CBS-domain pair"/>
    <property type="match status" value="1"/>
</dbReference>
<dbReference type="Gene3D" id="3.30.465.10">
    <property type="match status" value="1"/>
</dbReference>
<feature type="domain" description="CBS" evidence="12">
    <location>
        <begin position="271"/>
        <end position="331"/>
    </location>
</feature>
<dbReference type="InterPro" id="IPR044751">
    <property type="entry name" value="Ion_transp-like_CBS"/>
</dbReference>
<evidence type="ECO:0000256" key="5">
    <source>
        <dbReference type="ARBA" id="ARBA00022737"/>
    </source>
</evidence>
<dbReference type="InterPro" id="IPR046342">
    <property type="entry name" value="CBS_dom_sf"/>
</dbReference>
<dbReference type="SMART" id="SM01091">
    <property type="entry name" value="CorC_HlyC"/>
    <property type="match status" value="1"/>
</dbReference>
<dbReference type="PROSITE" id="PS51371">
    <property type="entry name" value="CBS"/>
    <property type="match status" value="1"/>
</dbReference>
<reference evidence="14" key="1">
    <citation type="journal article" date="2023" name="Front. Microbiol.">
        <title>Phylogeography and host specificity of Pasteurellaceae pathogenic to sea-farmed fish in the north-east Atlantic.</title>
        <authorList>
            <person name="Gulla S."/>
            <person name="Colquhoun D.J."/>
            <person name="Olsen A.B."/>
            <person name="Spilsberg B."/>
            <person name="Lagesen K."/>
            <person name="Aakesson C.P."/>
            <person name="Strom S."/>
            <person name="Manji F."/>
            <person name="Birkbeck T.H."/>
            <person name="Nilsen H.K."/>
        </authorList>
    </citation>
    <scope>NUCLEOTIDE SEQUENCE</scope>
    <source>
        <strain evidence="14">VIB1234</strain>
    </source>
</reference>
<evidence type="ECO:0000256" key="8">
    <source>
        <dbReference type="ARBA" id="ARBA00023136"/>
    </source>
</evidence>
<dbReference type="Pfam" id="PF00571">
    <property type="entry name" value="CBS"/>
    <property type="match status" value="1"/>
</dbReference>
<dbReference type="Gene3D" id="3.10.580.10">
    <property type="entry name" value="CBS-domain"/>
    <property type="match status" value="1"/>
</dbReference>
<evidence type="ECO:0000256" key="6">
    <source>
        <dbReference type="ARBA" id="ARBA00022989"/>
    </source>
</evidence>
<evidence type="ECO:0000256" key="10">
    <source>
        <dbReference type="PROSITE-ProRule" id="PRU01193"/>
    </source>
</evidence>
<keyword evidence="4 10" id="KW-0812">Transmembrane</keyword>
<dbReference type="PANTHER" id="PTHR22777">
    <property type="entry name" value="HEMOLYSIN-RELATED"/>
    <property type="match status" value="1"/>
</dbReference>